<evidence type="ECO:0000256" key="2">
    <source>
        <dbReference type="ARBA" id="ARBA00023125"/>
    </source>
</evidence>
<dbReference type="AlphaFoldDB" id="A0A194S370"/>
<dbReference type="GO" id="GO:0043565">
    <property type="term" value="F:sequence-specific DNA binding"/>
    <property type="evidence" value="ECO:0007669"/>
    <property type="project" value="InterPro"/>
</dbReference>
<gene>
    <name evidence="7" type="ORF">RHOBADRAFT_53939</name>
</gene>
<reference evidence="7 8" key="1">
    <citation type="journal article" date="2015" name="Front. Microbiol.">
        <title>Genome sequence of the plant growth promoting endophytic yeast Rhodotorula graminis WP1.</title>
        <authorList>
            <person name="Firrincieli A."/>
            <person name="Otillar R."/>
            <person name="Salamov A."/>
            <person name="Schmutz J."/>
            <person name="Khan Z."/>
            <person name="Redman R.S."/>
            <person name="Fleck N.D."/>
            <person name="Lindquist E."/>
            <person name="Grigoriev I.V."/>
            <person name="Doty S.L."/>
        </authorList>
    </citation>
    <scope>NUCLEOTIDE SEQUENCE [LARGE SCALE GENOMIC DNA]</scope>
    <source>
        <strain evidence="7 8">WP1</strain>
    </source>
</reference>
<proteinExistence type="inferred from homology"/>
<feature type="compositionally biased region" description="Polar residues" evidence="5">
    <location>
        <begin position="443"/>
        <end position="457"/>
    </location>
</feature>
<keyword evidence="3" id="KW-0539">Nucleus</keyword>
<evidence type="ECO:0000313" key="7">
    <source>
        <dbReference type="EMBL" id="KPV75037.1"/>
    </source>
</evidence>
<dbReference type="Proteomes" id="UP000053890">
    <property type="component" value="Unassembled WGS sequence"/>
</dbReference>
<evidence type="ECO:0000256" key="3">
    <source>
        <dbReference type="ARBA" id="ARBA00023242"/>
    </source>
</evidence>
<dbReference type="InterPro" id="IPR000232">
    <property type="entry name" value="HSF_DNA-bd"/>
</dbReference>
<dbReference type="SUPFAM" id="SSF46785">
    <property type="entry name" value="Winged helix' DNA-binding domain"/>
    <property type="match status" value="1"/>
</dbReference>
<feature type="region of interest" description="Disordered" evidence="5">
    <location>
        <begin position="549"/>
        <end position="630"/>
    </location>
</feature>
<dbReference type="EMBL" id="KQ474079">
    <property type="protein sequence ID" value="KPV75037.1"/>
    <property type="molecule type" value="Genomic_DNA"/>
</dbReference>
<feature type="compositionally biased region" description="Basic and acidic residues" evidence="5">
    <location>
        <begin position="607"/>
        <end position="630"/>
    </location>
</feature>
<evidence type="ECO:0000256" key="1">
    <source>
        <dbReference type="ARBA" id="ARBA00004123"/>
    </source>
</evidence>
<feature type="region of interest" description="Disordered" evidence="5">
    <location>
        <begin position="483"/>
        <end position="515"/>
    </location>
</feature>
<evidence type="ECO:0000256" key="5">
    <source>
        <dbReference type="SAM" id="MobiDB-lite"/>
    </source>
</evidence>
<dbReference type="InterPro" id="IPR036388">
    <property type="entry name" value="WH-like_DNA-bd_sf"/>
</dbReference>
<evidence type="ECO:0000259" key="6">
    <source>
        <dbReference type="SMART" id="SM00415"/>
    </source>
</evidence>
<feature type="region of interest" description="Disordered" evidence="5">
    <location>
        <begin position="1"/>
        <end position="36"/>
    </location>
</feature>
<dbReference type="GO" id="GO:0005634">
    <property type="term" value="C:nucleus"/>
    <property type="evidence" value="ECO:0007669"/>
    <property type="project" value="UniProtKB-SubCell"/>
</dbReference>
<name>A0A194S370_RHOGW</name>
<feature type="region of interest" description="Disordered" evidence="5">
    <location>
        <begin position="144"/>
        <end position="213"/>
    </location>
</feature>
<comment type="subcellular location">
    <subcellularLocation>
        <location evidence="1">Nucleus</location>
    </subcellularLocation>
</comment>
<feature type="region of interest" description="Disordered" evidence="5">
    <location>
        <begin position="269"/>
        <end position="312"/>
    </location>
</feature>
<feature type="region of interest" description="Disordered" evidence="5">
    <location>
        <begin position="349"/>
        <end position="458"/>
    </location>
</feature>
<feature type="compositionally biased region" description="Basic and acidic residues" evidence="5">
    <location>
        <begin position="148"/>
        <end position="157"/>
    </location>
</feature>
<keyword evidence="8" id="KW-1185">Reference proteome</keyword>
<evidence type="ECO:0000313" key="8">
    <source>
        <dbReference type="Proteomes" id="UP000053890"/>
    </source>
</evidence>
<dbReference type="RefSeq" id="XP_018271086.1">
    <property type="nucleotide sequence ID" value="XM_018417068.1"/>
</dbReference>
<feature type="compositionally biased region" description="Basic residues" evidence="5">
    <location>
        <begin position="394"/>
        <end position="404"/>
    </location>
</feature>
<protein>
    <recommendedName>
        <fullName evidence="6">HSF-type DNA-binding domain-containing protein</fullName>
    </recommendedName>
</protein>
<dbReference type="SMART" id="SM00415">
    <property type="entry name" value="HSF"/>
    <property type="match status" value="1"/>
</dbReference>
<keyword evidence="2" id="KW-0238">DNA-binding</keyword>
<accession>A0A194S370</accession>
<sequence length="630" mass="67424">MDDDEGDSELQLSTAADPPTMSAEASSSVAEPPKRVKRSQFIDKLHALLEHPLDEESFHWTDDGKAFEITTNELKARHALSAQYEFRSLSSFIRQLSYYNFKRLTDRRKSVERKTGNAAFISFMHPSGFFVSGDSSQLDNIIRKTRARRVEPRRRDSLASTTSADSASSPYPQYDDGQAGPSYSTAPRHSFSYAPPPSAYPQQPARLPPDSTAAWPGYSTSIGPPAAPVASGSSFPAYLGAPSSYGPQYEPSHWTQPGYRRASLTQFRADTSPRTKPADAPGAQAYQHSSGSSAPHALPSVPSDGDLRSSYASAGYPVELGGRPPAPAGYHYVDQAPSIASQHHHVVPSGLPIASHDSVPHRPSWPPASGSFYTSMPHPHDDSPTLAPLQSYHGHAHPHPHPHPHQSQQDEPVAAGTAYSSEDDTPPAHAHAAPHSHPHTFFSAPTSRLDPSTSAHQQPYLAGPAVNLFPNLTHFHLPPLGAATSTPTAVPHSHSYEQWRAHVQQQEQQEQDRRASVQLPPFASVGPAASPAQYSHVPPPHEQYARQLQQQQYGDGGSSGRTTPVHGAGPSGKLGWAPQSAPAHATGPGAATTSVFGQWAGFGAHGPVERESPGHGDAGGREGDERGAGS</sequence>
<comment type="similarity">
    <text evidence="4">Belongs to the HSF family.</text>
</comment>
<dbReference type="InterPro" id="IPR036390">
    <property type="entry name" value="WH_DNA-bd_sf"/>
</dbReference>
<organism evidence="7 8">
    <name type="scientific">Rhodotorula graminis (strain WP1)</name>
    <dbReference type="NCBI Taxonomy" id="578459"/>
    <lineage>
        <taxon>Eukaryota</taxon>
        <taxon>Fungi</taxon>
        <taxon>Dikarya</taxon>
        <taxon>Basidiomycota</taxon>
        <taxon>Pucciniomycotina</taxon>
        <taxon>Microbotryomycetes</taxon>
        <taxon>Sporidiobolales</taxon>
        <taxon>Sporidiobolaceae</taxon>
        <taxon>Rhodotorula</taxon>
    </lineage>
</organism>
<dbReference type="GeneID" id="28977516"/>
<feature type="compositionally biased region" description="Low complexity" evidence="5">
    <location>
        <begin position="581"/>
        <end position="593"/>
    </location>
</feature>
<feature type="compositionally biased region" description="Low complexity" evidence="5">
    <location>
        <begin position="22"/>
        <end position="31"/>
    </location>
</feature>
<feature type="compositionally biased region" description="Low complexity" evidence="5">
    <location>
        <begin position="158"/>
        <end position="169"/>
    </location>
</feature>
<dbReference type="OMA" id="DERNEPW"/>
<dbReference type="Pfam" id="PF00447">
    <property type="entry name" value="HSF_DNA-bind"/>
    <property type="match status" value="1"/>
</dbReference>
<dbReference type="STRING" id="578459.A0A194S370"/>
<evidence type="ECO:0000256" key="4">
    <source>
        <dbReference type="RuleBase" id="RU004020"/>
    </source>
</evidence>
<dbReference type="Gene3D" id="1.10.10.10">
    <property type="entry name" value="Winged helix-like DNA-binding domain superfamily/Winged helix DNA-binding domain"/>
    <property type="match status" value="1"/>
</dbReference>
<feature type="domain" description="HSF-type DNA-binding" evidence="6">
    <location>
        <begin position="37"/>
        <end position="144"/>
    </location>
</feature>
<dbReference type="OrthoDB" id="2529739at2759"/>
<dbReference type="GO" id="GO:0003700">
    <property type="term" value="F:DNA-binding transcription factor activity"/>
    <property type="evidence" value="ECO:0007669"/>
    <property type="project" value="InterPro"/>
</dbReference>